<dbReference type="CDD" id="cd00090">
    <property type="entry name" value="HTH_ARSR"/>
    <property type="match status" value="1"/>
</dbReference>
<organism evidence="2 3">
    <name type="scientific">Tengunoibacter tsumagoiensis</name>
    <dbReference type="NCBI Taxonomy" id="2014871"/>
    <lineage>
        <taxon>Bacteria</taxon>
        <taxon>Bacillati</taxon>
        <taxon>Chloroflexota</taxon>
        <taxon>Ktedonobacteria</taxon>
        <taxon>Ktedonobacterales</taxon>
        <taxon>Dictyobacteraceae</taxon>
        <taxon>Tengunoibacter</taxon>
    </lineage>
</organism>
<gene>
    <name evidence="2" type="ORF">KTT_21780</name>
</gene>
<dbReference type="InterPro" id="IPR036390">
    <property type="entry name" value="WH_DNA-bd_sf"/>
</dbReference>
<protein>
    <submittedName>
        <fullName evidence="2">Transcriptional regulator</fullName>
    </submittedName>
</protein>
<dbReference type="SMART" id="SM00418">
    <property type="entry name" value="HTH_ARSR"/>
    <property type="match status" value="1"/>
</dbReference>
<reference evidence="3" key="1">
    <citation type="submission" date="2018-12" db="EMBL/GenBank/DDBJ databases">
        <title>Tengunoibacter tsumagoiensis gen. nov., sp. nov., Dictyobacter kobayashii sp. nov., D. alpinus sp. nov., and D. joshuensis sp. nov. and description of Dictyobacteraceae fam. nov. within the order Ktedonobacterales isolated from Tengu-no-mugimeshi.</title>
        <authorList>
            <person name="Wang C.M."/>
            <person name="Zheng Y."/>
            <person name="Sakai Y."/>
            <person name="Toyoda A."/>
            <person name="Minakuchi Y."/>
            <person name="Abe K."/>
            <person name="Yokota A."/>
            <person name="Yabe S."/>
        </authorList>
    </citation>
    <scope>NUCLEOTIDE SEQUENCE [LARGE SCALE GENOMIC DNA]</scope>
    <source>
        <strain evidence="3">Uno3</strain>
    </source>
</reference>
<dbReference type="PANTHER" id="PTHR38600:SF2">
    <property type="entry name" value="SLL0088 PROTEIN"/>
    <property type="match status" value="1"/>
</dbReference>
<evidence type="ECO:0000313" key="3">
    <source>
        <dbReference type="Proteomes" id="UP000287352"/>
    </source>
</evidence>
<evidence type="ECO:0000259" key="1">
    <source>
        <dbReference type="PROSITE" id="PS50987"/>
    </source>
</evidence>
<feature type="domain" description="HTH arsR-type" evidence="1">
    <location>
        <begin position="1"/>
        <end position="88"/>
    </location>
</feature>
<dbReference type="NCBIfam" id="NF033788">
    <property type="entry name" value="HTH_metalloreg"/>
    <property type="match status" value="1"/>
</dbReference>
<dbReference type="PANTHER" id="PTHR38600">
    <property type="entry name" value="TRANSCRIPTIONAL REGULATORY PROTEIN"/>
    <property type="match status" value="1"/>
</dbReference>
<proteinExistence type="predicted"/>
<dbReference type="RefSeq" id="WP_218028898.1">
    <property type="nucleotide sequence ID" value="NZ_BIFR01000001.1"/>
</dbReference>
<dbReference type="InterPro" id="IPR036388">
    <property type="entry name" value="WH-like_DNA-bd_sf"/>
</dbReference>
<accession>A0A401ZZQ8</accession>
<dbReference type="Gene3D" id="1.10.10.10">
    <property type="entry name" value="Winged helix-like DNA-binding domain superfamily/Winged helix DNA-binding domain"/>
    <property type="match status" value="1"/>
</dbReference>
<dbReference type="EMBL" id="BIFR01000001">
    <property type="protein sequence ID" value="GCE12319.1"/>
    <property type="molecule type" value="Genomic_DNA"/>
</dbReference>
<sequence length="118" mass="13690">MGMDMFVALADPTRRAILELLASSGELSATAIYEHFPVSPQAISQHLKVLREAHLVEMEKHAQKHMYRLNPQTLSQFEAWIQQTRQRWSERFEVLDGILETEKKKQATTRKKDGEELL</sequence>
<dbReference type="Pfam" id="PF12840">
    <property type="entry name" value="HTH_20"/>
    <property type="match status" value="1"/>
</dbReference>
<dbReference type="Proteomes" id="UP000287352">
    <property type="component" value="Unassembled WGS sequence"/>
</dbReference>
<evidence type="ECO:0000313" key="2">
    <source>
        <dbReference type="EMBL" id="GCE12319.1"/>
    </source>
</evidence>
<dbReference type="GO" id="GO:0003700">
    <property type="term" value="F:DNA-binding transcription factor activity"/>
    <property type="evidence" value="ECO:0007669"/>
    <property type="project" value="InterPro"/>
</dbReference>
<dbReference type="SUPFAM" id="SSF46785">
    <property type="entry name" value="Winged helix' DNA-binding domain"/>
    <property type="match status" value="1"/>
</dbReference>
<dbReference type="InterPro" id="IPR001845">
    <property type="entry name" value="HTH_ArsR_DNA-bd_dom"/>
</dbReference>
<name>A0A401ZZQ8_9CHLR</name>
<dbReference type="AlphaFoldDB" id="A0A401ZZQ8"/>
<dbReference type="PRINTS" id="PR00778">
    <property type="entry name" value="HTHARSR"/>
</dbReference>
<dbReference type="PROSITE" id="PS50987">
    <property type="entry name" value="HTH_ARSR_2"/>
    <property type="match status" value="1"/>
</dbReference>
<dbReference type="InterPro" id="IPR011991">
    <property type="entry name" value="ArsR-like_HTH"/>
</dbReference>
<comment type="caution">
    <text evidence="2">The sequence shown here is derived from an EMBL/GenBank/DDBJ whole genome shotgun (WGS) entry which is preliminary data.</text>
</comment>
<keyword evidence="3" id="KW-1185">Reference proteome</keyword>